<evidence type="ECO:0000256" key="3">
    <source>
        <dbReference type="ARBA" id="ARBA00023163"/>
    </source>
</evidence>
<gene>
    <name evidence="6" type="ORF">ISP18_07850</name>
</gene>
<evidence type="ECO:0000313" key="7">
    <source>
        <dbReference type="Proteomes" id="UP001620409"/>
    </source>
</evidence>
<dbReference type="RefSeq" id="WP_380009120.1">
    <property type="nucleotide sequence ID" value="NZ_JADIKI010000022.1"/>
</dbReference>
<dbReference type="PRINTS" id="PR00455">
    <property type="entry name" value="HTHTETR"/>
</dbReference>
<dbReference type="InterPro" id="IPR001647">
    <property type="entry name" value="HTH_TetR"/>
</dbReference>
<dbReference type="PANTHER" id="PTHR47506">
    <property type="entry name" value="TRANSCRIPTIONAL REGULATORY PROTEIN"/>
    <property type="match status" value="1"/>
</dbReference>
<dbReference type="InterPro" id="IPR036271">
    <property type="entry name" value="Tet_transcr_reg_TetR-rel_C_sf"/>
</dbReference>
<evidence type="ECO:0000256" key="2">
    <source>
        <dbReference type="ARBA" id="ARBA00023125"/>
    </source>
</evidence>
<dbReference type="PROSITE" id="PS50977">
    <property type="entry name" value="HTH_TETR_2"/>
    <property type="match status" value="1"/>
</dbReference>
<dbReference type="PROSITE" id="PS01081">
    <property type="entry name" value="HTH_TETR_1"/>
    <property type="match status" value="1"/>
</dbReference>
<dbReference type="Proteomes" id="UP001620409">
    <property type="component" value="Unassembled WGS sequence"/>
</dbReference>
<name>A0ABW8IJM5_9GAMM</name>
<evidence type="ECO:0000256" key="1">
    <source>
        <dbReference type="ARBA" id="ARBA00023015"/>
    </source>
</evidence>
<evidence type="ECO:0000313" key="6">
    <source>
        <dbReference type="EMBL" id="MFK2854501.1"/>
    </source>
</evidence>
<reference evidence="6 7" key="1">
    <citation type="submission" date="2020-10" db="EMBL/GenBank/DDBJ databases">
        <title>Phylogeny of dyella-like bacteria.</title>
        <authorList>
            <person name="Fu J."/>
        </authorList>
    </citation>
    <scope>NUCLEOTIDE SEQUENCE [LARGE SCALE GENOMIC DNA]</scope>
    <source>
        <strain evidence="6 7">DHG40</strain>
    </source>
</reference>
<dbReference type="InterPro" id="IPR023772">
    <property type="entry name" value="DNA-bd_HTH_TetR-type_CS"/>
</dbReference>
<dbReference type="EMBL" id="JADIKI010000022">
    <property type="protein sequence ID" value="MFK2854501.1"/>
    <property type="molecule type" value="Genomic_DNA"/>
</dbReference>
<dbReference type="SUPFAM" id="SSF48498">
    <property type="entry name" value="Tetracyclin repressor-like, C-terminal domain"/>
    <property type="match status" value="1"/>
</dbReference>
<proteinExistence type="predicted"/>
<accession>A0ABW8IJM5</accession>
<feature type="DNA-binding region" description="H-T-H motif" evidence="4">
    <location>
        <begin position="32"/>
        <end position="51"/>
    </location>
</feature>
<dbReference type="Gene3D" id="1.10.357.10">
    <property type="entry name" value="Tetracycline Repressor, domain 2"/>
    <property type="match status" value="1"/>
</dbReference>
<sequence>MPYTTEHKQKTRARIVECARELFNRRGFSEVSIDEIMQHAGLTRGGFYNHFQTKEELFAEAIMAYQHFNPAQRWEGMAFDGVDCQGAQARNMVNAYLSDAHLKDIEGQCPMIALPSDAARASPRVKQAYCALLEHMIGMLGEGIAMPDDTDRRQRGVAVAALCVGAMVLSRTIDNDDFRNEIRDAARAIALELVG</sequence>
<dbReference type="PANTHER" id="PTHR47506:SF7">
    <property type="entry name" value="TRANSCRIPTIONAL REGULATORY PROTEIN"/>
    <property type="match status" value="1"/>
</dbReference>
<keyword evidence="2 4" id="KW-0238">DNA-binding</keyword>
<keyword evidence="7" id="KW-1185">Reference proteome</keyword>
<organism evidence="6 7">
    <name type="scientific">Dyella humi</name>
    <dbReference type="NCBI Taxonomy" id="1770547"/>
    <lineage>
        <taxon>Bacteria</taxon>
        <taxon>Pseudomonadati</taxon>
        <taxon>Pseudomonadota</taxon>
        <taxon>Gammaproteobacteria</taxon>
        <taxon>Lysobacterales</taxon>
        <taxon>Rhodanobacteraceae</taxon>
        <taxon>Dyella</taxon>
    </lineage>
</organism>
<evidence type="ECO:0000256" key="4">
    <source>
        <dbReference type="PROSITE-ProRule" id="PRU00335"/>
    </source>
</evidence>
<comment type="caution">
    <text evidence="6">The sequence shown here is derived from an EMBL/GenBank/DDBJ whole genome shotgun (WGS) entry which is preliminary data.</text>
</comment>
<keyword evidence="3" id="KW-0804">Transcription</keyword>
<dbReference type="Gene3D" id="1.10.10.60">
    <property type="entry name" value="Homeodomain-like"/>
    <property type="match status" value="1"/>
</dbReference>
<feature type="domain" description="HTH tetR-type" evidence="5">
    <location>
        <begin position="9"/>
        <end position="69"/>
    </location>
</feature>
<protein>
    <submittedName>
        <fullName evidence="6">TetR/AcrR family transcriptional regulator</fullName>
    </submittedName>
</protein>
<dbReference type="Pfam" id="PF00440">
    <property type="entry name" value="TetR_N"/>
    <property type="match status" value="1"/>
</dbReference>
<dbReference type="InterPro" id="IPR009057">
    <property type="entry name" value="Homeodomain-like_sf"/>
</dbReference>
<keyword evidence="1" id="KW-0805">Transcription regulation</keyword>
<evidence type="ECO:0000259" key="5">
    <source>
        <dbReference type="PROSITE" id="PS50977"/>
    </source>
</evidence>
<dbReference type="SUPFAM" id="SSF46689">
    <property type="entry name" value="Homeodomain-like"/>
    <property type="match status" value="1"/>
</dbReference>